<evidence type="ECO:0000256" key="8">
    <source>
        <dbReference type="ARBA" id="ARBA00023015"/>
    </source>
</evidence>
<dbReference type="Proteomes" id="UP000027135">
    <property type="component" value="Unassembled WGS sequence"/>
</dbReference>
<dbReference type="Gene3D" id="3.30.70.330">
    <property type="match status" value="2"/>
</dbReference>
<organism evidence="17 18">
    <name type="scientific">Zootermopsis nevadensis</name>
    <name type="common">Dampwood termite</name>
    <dbReference type="NCBI Taxonomy" id="136037"/>
    <lineage>
        <taxon>Eukaryota</taxon>
        <taxon>Metazoa</taxon>
        <taxon>Ecdysozoa</taxon>
        <taxon>Arthropoda</taxon>
        <taxon>Hexapoda</taxon>
        <taxon>Insecta</taxon>
        <taxon>Pterygota</taxon>
        <taxon>Neoptera</taxon>
        <taxon>Polyneoptera</taxon>
        <taxon>Dictyoptera</taxon>
        <taxon>Blattodea</taxon>
        <taxon>Blattoidea</taxon>
        <taxon>Termitoidae</taxon>
        <taxon>Termopsidae</taxon>
        <taxon>Zootermopsis</taxon>
    </lineage>
</organism>
<dbReference type="InterPro" id="IPR000504">
    <property type="entry name" value="RRM_dom"/>
</dbReference>
<evidence type="ECO:0000256" key="3">
    <source>
        <dbReference type="ARBA" id="ARBA00018889"/>
    </source>
</evidence>
<evidence type="ECO:0000256" key="13">
    <source>
        <dbReference type="ARBA" id="ARBA00023242"/>
    </source>
</evidence>
<feature type="compositionally biased region" description="Low complexity" evidence="15">
    <location>
        <begin position="417"/>
        <end position="445"/>
    </location>
</feature>
<dbReference type="FunFam" id="3.30.70.330:FF:000098">
    <property type="entry name" value="TAR DNA-binding protein 43"/>
    <property type="match status" value="1"/>
</dbReference>
<feature type="domain" description="RRM" evidence="16">
    <location>
        <begin position="192"/>
        <end position="263"/>
    </location>
</feature>
<evidence type="ECO:0000256" key="10">
    <source>
        <dbReference type="ARBA" id="ARBA00023128"/>
    </source>
</evidence>
<keyword evidence="13" id="KW-0539">Nucleus</keyword>
<dbReference type="SMART" id="SM00360">
    <property type="entry name" value="RRM"/>
    <property type="match status" value="2"/>
</dbReference>
<keyword evidence="9 17" id="KW-0238">DNA-binding</keyword>
<dbReference type="PROSITE" id="PS50102">
    <property type="entry name" value="RRM"/>
    <property type="match status" value="2"/>
</dbReference>
<comment type="subcellular location">
    <subcellularLocation>
        <location evidence="2">Mitochondrion</location>
    </subcellularLocation>
    <subcellularLocation>
        <location evidence="1">Nucleus</location>
    </subcellularLocation>
</comment>
<keyword evidence="6" id="KW-0677">Repeat</keyword>
<evidence type="ECO:0000256" key="1">
    <source>
        <dbReference type="ARBA" id="ARBA00004123"/>
    </source>
</evidence>
<evidence type="ECO:0000256" key="5">
    <source>
        <dbReference type="ARBA" id="ARBA00022664"/>
    </source>
</evidence>
<protein>
    <recommendedName>
        <fullName evidence="3">TAR DNA-binding protein 43</fullName>
    </recommendedName>
</protein>
<dbReference type="CDD" id="cd12322">
    <property type="entry name" value="RRM2_TDP43"/>
    <property type="match status" value="1"/>
</dbReference>
<dbReference type="GO" id="GO:0005739">
    <property type="term" value="C:mitochondrion"/>
    <property type="evidence" value="ECO:0007669"/>
    <property type="project" value="UniProtKB-SubCell"/>
</dbReference>
<keyword evidence="8" id="KW-0805">Transcription regulation</keyword>
<evidence type="ECO:0000256" key="6">
    <source>
        <dbReference type="ARBA" id="ARBA00022737"/>
    </source>
</evidence>
<dbReference type="InterPro" id="IPR041105">
    <property type="entry name" value="TDP-43_N"/>
</dbReference>
<feature type="compositionally biased region" description="Gly residues" evidence="15">
    <location>
        <begin position="271"/>
        <end position="288"/>
    </location>
</feature>
<dbReference type="GO" id="GO:0003690">
    <property type="term" value="F:double-stranded DNA binding"/>
    <property type="evidence" value="ECO:0007669"/>
    <property type="project" value="UniProtKB-ARBA"/>
</dbReference>
<dbReference type="InterPro" id="IPR012677">
    <property type="entry name" value="Nucleotide-bd_a/b_plait_sf"/>
</dbReference>
<evidence type="ECO:0000259" key="16">
    <source>
        <dbReference type="PROSITE" id="PS50102"/>
    </source>
</evidence>
<evidence type="ECO:0000256" key="2">
    <source>
        <dbReference type="ARBA" id="ARBA00004173"/>
    </source>
</evidence>
<evidence type="ECO:0000256" key="7">
    <source>
        <dbReference type="ARBA" id="ARBA00022884"/>
    </source>
</evidence>
<feature type="compositionally biased region" description="Basic and acidic residues" evidence="15">
    <location>
        <begin position="489"/>
        <end position="498"/>
    </location>
</feature>
<keyword evidence="12" id="KW-0508">mRNA splicing</keyword>
<dbReference type="InterPro" id="IPR035979">
    <property type="entry name" value="RBD_domain_sf"/>
</dbReference>
<dbReference type="PANTHER" id="PTHR48033:SF9">
    <property type="entry name" value="TAR DNA-BINDING PROTEIN 43"/>
    <property type="match status" value="1"/>
</dbReference>
<keyword evidence="18" id="KW-1185">Reference proteome</keyword>
<keyword evidence="4" id="KW-0678">Repressor</keyword>
<feature type="compositionally biased region" description="Polar residues" evidence="15">
    <location>
        <begin position="475"/>
        <end position="488"/>
    </location>
</feature>
<dbReference type="OMA" id="YHNNGSN"/>
<keyword evidence="11" id="KW-0804">Transcription</keyword>
<dbReference type="GO" id="GO:0005654">
    <property type="term" value="C:nucleoplasm"/>
    <property type="evidence" value="ECO:0007669"/>
    <property type="project" value="TreeGrafter"/>
</dbReference>
<evidence type="ECO:0000256" key="12">
    <source>
        <dbReference type="ARBA" id="ARBA00023187"/>
    </source>
</evidence>
<dbReference type="STRING" id="136037.A0A067RFQ3"/>
<feature type="domain" description="RRM" evidence="16">
    <location>
        <begin position="106"/>
        <end position="184"/>
    </location>
</feature>
<dbReference type="Pfam" id="PF18694">
    <property type="entry name" value="TDP-43_N"/>
    <property type="match status" value="1"/>
</dbReference>
<reference evidence="17 18" key="1">
    <citation type="journal article" date="2014" name="Nat. Commun.">
        <title>Molecular traces of alternative social organization in a termite genome.</title>
        <authorList>
            <person name="Terrapon N."/>
            <person name="Li C."/>
            <person name="Robertson H.M."/>
            <person name="Ji L."/>
            <person name="Meng X."/>
            <person name="Booth W."/>
            <person name="Chen Z."/>
            <person name="Childers C.P."/>
            <person name="Glastad K.M."/>
            <person name="Gokhale K."/>
            <person name="Gowin J."/>
            <person name="Gronenberg W."/>
            <person name="Hermansen R.A."/>
            <person name="Hu H."/>
            <person name="Hunt B.G."/>
            <person name="Huylmans A.K."/>
            <person name="Khalil S.M."/>
            <person name="Mitchell R.D."/>
            <person name="Munoz-Torres M.C."/>
            <person name="Mustard J.A."/>
            <person name="Pan H."/>
            <person name="Reese J.T."/>
            <person name="Scharf M.E."/>
            <person name="Sun F."/>
            <person name="Vogel H."/>
            <person name="Xiao J."/>
            <person name="Yang W."/>
            <person name="Yang Z."/>
            <person name="Yang Z."/>
            <person name="Zhou J."/>
            <person name="Zhu J."/>
            <person name="Brent C.S."/>
            <person name="Elsik C.G."/>
            <person name="Goodisman M.A."/>
            <person name="Liberles D.A."/>
            <person name="Roe R.M."/>
            <person name="Vargo E.L."/>
            <person name="Vilcinskas A."/>
            <person name="Wang J."/>
            <person name="Bornberg-Bauer E."/>
            <person name="Korb J."/>
            <person name="Zhang G."/>
            <person name="Liebig J."/>
        </authorList>
    </citation>
    <scope>NUCLEOTIDE SEQUENCE [LARGE SCALE GENOMIC DNA]</scope>
    <source>
        <tissue evidence="17">Whole organism</tissue>
    </source>
</reference>
<dbReference type="CDD" id="cd19609">
    <property type="entry name" value="NTD_TDP-43"/>
    <property type="match status" value="1"/>
</dbReference>
<dbReference type="GO" id="GO:0003723">
    <property type="term" value="F:RNA binding"/>
    <property type="evidence" value="ECO:0007669"/>
    <property type="project" value="UniProtKB-UniRule"/>
</dbReference>
<sequence length="498" mass="52032">MSSYLQVAEDEGEEPIELPTEDDSTLLLSTLAAQFPGTCGLKYRNPESRAMRGVRLVEGRLHPPENGWGNCVYYCVFPKENKRKSDDHLENSTAKTKRMETKLKCSDLIVLGLPWKTTEQQLREYFESFGEVLMAQVKKDPKSGQSKGFGFIRFGTYESQMRVLAQRHMIDGRWCDVKIPNSKEGQIQQVPCKVFVGRCTEDMQSEDLREYFSKYGEVTDVFIPKPFRAFAFVTFLDPEIAQGLCGEDHIIKGVSVHVSNAAPKTDPNGRSYGGGAGVGAGGPRGGPGTREPKNLAGPFGGGAGTAHHYHHQHHGGPGGSNMGAGAGGWNQGGPANRGNIDMPNLQALGITGQPGAAGGGGAQNMNNPLGMGTLNLGALPMNPALVAAALNQAGWGLIGNLQGNQAPGGGGDGAPQGFGNPATTAGFGTAPAGPQQGAAPPAATGQAGGGFLSWMNQGAAGGAGDAGQGAGAPGSNTPQQPGSWPQRGSKQESFLKYD</sequence>
<accession>A0A067RFQ3</accession>
<evidence type="ECO:0000256" key="9">
    <source>
        <dbReference type="ARBA" id="ARBA00023125"/>
    </source>
</evidence>
<dbReference type="FunCoup" id="A0A067RFQ3">
    <property type="interactions" value="2348"/>
</dbReference>
<dbReference type="Pfam" id="PF00076">
    <property type="entry name" value="RRM_1"/>
    <property type="match status" value="2"/>
</dbReference>
<evidence type="ECO:0000256" key="15">
    <source>
        <dbReference type="SAM" id="MobiDB-lite"/>
    </source>
</evidence>
<dbReference type="GO" id="GO:0000785">
    <property type="term" value="C:chromatin"/>
    <property type="evidence" value="ECO:0007669"/>
    <property type="project" value="TreeGrafter"/>
</dbReference>
<gene>
    <name evidence="17" type="ORF">L798_00378</name>
</gene>
<dbReference type="GO" id="GO:0010468">
    <property type="term" value="P:regulation of gene expression"/>
    <property type="evidence" value="ECO:0007669"/>
    <property type="project" value="TreeGrafter"/>
</dbReference>
<name>A0A067RFQ3_ZOONE</name>
<keyword evidence="7 14" id="KW-0694">RNA-binding</keyword>
<dbReference type="EMBL" id="KK852531">
    <property type="protein sequence ID" value="KDR21878.1"/>
    <property type="molecule type" value="Genomic_DNA"/>
</dbReference>
<evidence type="ECO:0000256" key="14">
    <source>
        <dbReference type="PROSITE-ProRule" id="PRU00176"/>
    </source>
</evidence>
<dbReference type="eggNOG" id="ENOG502QPQ8">
    <property type="taxonomic scope" value="Eukaryota"/>
</dbReference>
<dbReference type="InParanoid" id="A0A067RFQ3"/>
<dbReference type="SUPFAM" id="SSF54928">
    <property type="entry name" value="RNA-binding domain, RBD"/>
    <property type="match status" value="2"/>
</dbReference>
<keyword evidence="10" id="KW-0496">Mitochondrion</keyword>
<dbReference type="GO" id="GO:0006397">
    <property type="term" value="P:mRNA processing"/>
    <property type="evidence" value="ECO:0007669"/>
    <property type="project" value="UniProtKB-KW"/>
</dbReference>
<feature type="region of interest" description="Disordered" evidence="15">
    <location>
        <begin position="406"/>
        <end position="498"/>
    </location>
</feature>
<evidence type="ECO:0000256" key="4">
    <source>
        <dbReference type="ARBA" id="ARBA00022491"/>
    </source>
</evidence>
<dbReference type="CDD" id="cd12321">
    <property type="entry name" value="RRM1_TDP43"/>
    <property type="match status" value="1"/>
</dbReference>
<evidence type="ECO:0000313" key="18">
    <source>
        <dbReference type="Proteomes" id="UP000027135"/>
    </source>
</evidence>
<feature type="compositionally biased region" description="Gly residues" evidence="15">
    <location>
        <begin position="459"/>
        <end position="472"/>
    </location>
</feature>
<dbReference type="PANTHER" id="PTHR48033">
    <property type="entry name" value="RNA-BINDING (RRM/RBD/RNP MOTIFS) FAMILY PROTEIN"/>
    <property type="match status" value="1"/>
</dbReference>
<dbReference type="FunFam" id="3.30.70.330:FF:000107">
    <property type="entry name" value="TAR DNA-binding protein 43"/>
    <property type="match status" value="1"/>
</dbReference>
<proteinExistence type="predicted"/>
<feature type="compositionally biased region" description="Gly residues" evidence="15">
    <location>
        <begin position="315"/>
        <end position="331"/>
    </location>
</feature>
<keyword evidence="5" id="KW-0507">mRNA processing</keyword>
<evidence type="ECO:0000256" key="11">
    <source>
        <dbReference type="ARBA" id="ARBA00023163"/>
    </source>
</evidence>
<dbReference type="AlphaFoldDB" id="A0A067RFQ3"/>
<evidence type="ECO:0000313" key="17">
    <source>
        <dbReference type="EMBL" id="KDR21878.1"/>
    </source>
</evidence>
<feature type="compositionally biased region" description="Gly residues" evidence="15">
    <location>
        <begin position="406"/>
        <end position="416"/>
    </location>
</feature>
<feature type="region of interest" description="Disordered" evidence="15">
    <location>
        <begin position="262"/>
        <end position="341"/>
    </location>
</feature>
<dbReference type="GO" id="GO:0008380">
    <property type="term" value="P:RNA splicing"/>
    <property type="evidence" value="ECO:0007669"/>
    <property type="project" value="UniProtKB-KW"/>
</dbReference>